<comment type="caution">
    <text evidence="2">The sequence shown here is derived from an EMBL/GenBank/DDBJ whole genome shotgun (WGS) entry which is preliminary data.</text>
</comment>
<dbReference type="RefSeq" id="WP_202382461.1">
    <property type="nucleotide sequence ID" value="NZ_BAAAMA010000001.1"/>
</dbReference>
<organism evidence="2 3">
    <name type="scientific">Leucobacter chromiireducens subsp. chromiireducens</name>
    <dbReference type="NCBI Taxonomy" id="660067"/>
    <lineage>
        <taxon>Bacteria</taxon>
        <taxon>Bacillati</taxon>
        <taxon>Actinomycetota</taxon>
        <taxon>Actinomycetes</taxon>
        <taxon>Micrococcales</taxon>
        <taxon>Microbacteriaceae</taxon>
        <taxon>Leucobacter</taxon>
    </lineage>
</organism>
<name>A0ABS1STW3_9MICO</name>
<reference evidence="2 3" key="1">
    <citation type="submission" date="2018-09" db="EMBL/GenBank/DDBJ databases">
        <title>Comparative genomics of Leucobacter spp.</title>
        <authorList>
            <person name="Reis A.C."/>
            <person name="Kolvenbach B.A."/>
            <person name="Corvini P.F.X."/>
            <person name="Nunes O.C."/>
        </authorList>
    </citation>
    <scope>NUCLEOTIDE SEQUENCE [LARGE SCALE GENOMIC DNA]</scope>
    <source>
        <strain evidence="2 3">L-1</strain>
    </source>
</reference>
<keyword evidence="1" id="KW-0812">Transmembrane</keyword>
<dbReference type="EMBL" id="QYAD01000003">
    <property type="protein sequence ID" value="MBL3690366.1"/>
    <property type="molecule type" value="Genomic_DNA"/>
</dbReference>
<evidence type="ECO:0000256" key="1">
    <source>
        <dbReference type="SAM" id="Phobius"/>
    </source>
</evidence>
<feature type="transmembrane region" description="Helical" evidence="1">
    <location>
        <begin position="22"/>
        <end position="41"/>
    </location>
</feature>
<keyword evidence="1" id="KW-1133">Transmembrane helix</keyword>
<sequence>MAALIAFIAAYNAIPMGKIASVLGWLAVAVGIGSIIQWMTAREPRLEVTLSPGDPAVEEMMFWRESGLTRDQRQHAILRVMRAHPDAQRVVQPSVWDRMVRRGA</sequence>
<keyword evidence="1" id="KW-0472">Membrane</keyword>
<evidence type="ECO:0000313" key="3">
    <source>
        <dbReference type="Proteomes" id="UP001646141"/>
    </source>
</evidence>
<gene>
    <name evidence="2" type="ORF">D3226_10390</name>
</gene>
<dbReference type="Proteomes" id="UP001646141">
    <property type="component" value="Unassembled WGS sequence"/>
</dbReference>
<accession>A0ABS1STW3</accession>
<protein>
    <submittedName>
        <fullName evidence="2">Uncharacterized protein</fullName>
    </submittedName>
</protein>
<evidence type="ECO:0000313" key="2">
    <source>
        <dbReference type="EMBL" id="MBL3690366.1"/>
    </source>
</evidence>
<proteinExistence type="predicted"/>
<keyword evidence="3" id="KW-1185">Reference proteome</keyword>